<reference evidence="3 4" key="1">
    <citation type="journal article" date="2020" name="Microorganisms">
        <title>Osmotic Adaptation and Compatible Solute Biosynthesis of Phototrophic Bacteria as Revealed from Genome Analyses.</title>
        <authorList>
            <person name="Imhoff J.F."/>
            <person name="Rahn T."/>
            <person name="Kunzel S."/>
            <person name="Keller A."/>
            <person name="Neulinger S.C."/>
        </authorList>
    </citation>
    <scope>NUCLEOTIDE SEQUENCE [LARGE SCALE GENOMIC DNA]</scope>
    <source>
        <strain evidence="3 4">DSM 25653</strain>
    </source>
</reference>
<keyword evidence="1" id="KW-0143">Chaperone</keyword>
<dbReference type="Gene3D" id="3.30.70.920">
    <property type="match status" value="1"/>
</dbReference>
<comment type="function">
    <text evidence="1">Chaperone for NapA, the catalytic subunit of the periplasmic nitrate reductase. It binds directly and specifically to the twin-arginine signal peptide of NapA, preventing premature interaction with the Tat translocase and premature export.</text>
</comment>
<comment type="subunit">
    <text evidence="1">Interacts with the cytoplasmic NapA precursor.</text>
</comment>
<dbReference type="Proteomes" id="UP001138768">
    <property type="component" value="Unassembled WGS sequence"/>
</dbReference>
<evidence type="ECO:0000313" key="4">
    <source>
        <dbReference type="Proteomes" id="UP001138768"/>
    </source>
</evidence>
<accession>A0A9X1B4C9</accession>
<feature type="compositionally biased region" description="Basic residues" evidence="2">
    <location>
        <begin position="1"/>
        <end position="11"/>
    </location>
</feature>
<keyword evidence="1" id="KW-0963">Cytoplasm</keyword>
<comment type="subcellular location">
    <subcellularLocation>
        <location evidence="1">Cytoplasm</location>
    </subcellularLocation>
</comment>
<sequence length="225" mass="23908">MQATHRRRVHSRQPAPDDRPPFRISRAAGCSRSKQDLPLLARATKARIDTHQSKRQPWLRLEAHQEPIRVEPLSLSDNDGRCEFNAMQEDMAGDILSCVVYAHPGQGSDVAARISRQPGAEVVAGVAESKLVVTLEDTVDSKAADVMAGLNAVPGVISTLLIYHCAAEALSAAPDHAPAVTQAASPTALQASAFSTSPRALHAEASAAQRTASPAPLPVFSEDSQ</sequence>
<organism evidence="3 4">
    <name type="scientific">Lamprobacter modestohalophilus</name>
    <dbReference type="NCBI Taxonomy" id="1064514"/>
    <lineage>
        <taxon>Bacteria</taxon>
        <taxon>Pseudomonadati</taxon>
        <taxon>Pseudomonadota</taxon>
        <taxon>Gammaproteobacteria</taxon>
        <taxon>Chromatiales</taxon>
        <taxon>Chromatiaceae</taxon>
        <taxon>Lamprobacter</taxon>
    </lineage>
</organism>
<protein>
    <recommendedName>
        <fullName evidence="1">Chaperone NapD</fullName>
    </recommendedName>
    <alternativeName>
        <fullName evidence="1">NapA signal peptide-binding chaperone NapD</fullName>
    </alternativeName>
</protein>
<feature type="region of interest" description="Disordered" evidence="2">
    <location>
        <begin position="1"/>
        <end position="35"/>
    </location>
</feature>
<dbReference type="Pfam" id="PF03927">
    <property type="entry name" value="NapD"/>
    <property type="match status" value="1"/>
</dbReference>
<dbReference type="InterPro" id="IPR005623">
    <property type="entry name" value="Chaperone_NapD_NO3_reduct"/>
</dbReference>
<feature type="region of interest" description="Disordered" evidence="2">
    <location>
        <begin position="200"/>
        <end position="225"/>
    </location>
</feature>
<dbReference type="GO" id="GO:0005737">
    <property type="term" value="C:cytoplasm"/>
    <property type="evidence" value="ECO:0007669"/>
    <property type="project" value="UniProtKB-SubCell"/>
</dbReference>
<comment type="caution">
    <text evidence="3">The sequence shown here is derived from an EMBL/GenBank/DDBJ whole genome shotgun (WGS) entry which is preliminary data.</text>
</comment>
<dbReference type="GO" id="GO:0051224">
    <property type="term" value="P:negative regulation of protein transport"/>
    <property type="evidence" value="ECO:0007669"/>
    <property type="project" value="UniProtKB-UniRule"/>
</dbReference>
<proteinExistence type="inferred from homology"/>
<dbReference type="EMBL" id="NRRY01000020">
    <property type="protein sequence ID" value="MBK1619335.1"/>
    <property type="molecule type" value="Genomic_DNA"/>
</dbReference>
<evidence type="ECO:0000256" key="2">
    <source>
        <dbReference type="SAM" id="MobiDB-lite"/>
    </source>
</evidence>
<name>A0A9X1B4C9_9GAMM</name>
<evidence type="ECO:0000256" key="1">
    <source>
        <dbReference type="HAMAP-Rule" id="MF_02200"/>
    </source>
</evidence>
<evidence type="ECO:0000313" key="3">
    <source>
        <dbReference type="EMBL" id="MBK1619335.1"/>
    </source>
</evidence>
<keyword evidence="4" id="KW-1185">Reference proteome</keyword>
<dbReference type="HAMAP" id="MF_02200">
    <property type="entry name" value="NapD"/>
    <property type="match status" value="1"/>
</dbReference>
<comment type="similarity">
    <text evidence="1">Belongs to the NapD family.</text>
</comment>
<gene>
    <name evidence="1" type="primary">napD</name>
    <name evidence="3" type="ORF">CKO42_12980</name>
</gene>
<dbReference type="GO" id="GO:0005048">
    <property type="term" value="F:signal sequence binding"/>
    <property type="evidence" value="ECO:0007669"/>
    <property type="project" value="UniProtKB-UniRule"/>
</dbReference>
<dbReference type="AlphaFoldDB" id="A0A9X1B4C9"/>